<dbReference type="PANTHER" id="PTHR45947:SF3">
    <property type="entry name" value="SULFOQUINOVOSYL TRANSFERASE SQD2"/>
    <property type="match status" value="1"/>
</dbReference>
<evidence type="ECO:0000259" key="5">
    <source>
        <dbReference type="Pfam" id="PF13439"/>
    </source>
</evidence>
<keyword evidence="2" id="KW-0328">Glycosyltransferase</keyword>
<dbReference type="GO" id="GO:1901137">
    <property type="term" value="P:carbohydrate derivative biosynthetic process"/>
    <property type="evidence" value="ECO:0007669"/>
    <property type="project" value="UniProtKB-ARBA"/>
</dbReference>
<dbReference type="SUPFAM" id="SSF53756">
    <property type="entry name" value="UDP-Glycosyltransferase/glycogen phosphorylase"/>
    <property type="match status" value="1"/>
</dbReference>
<name>W9G9H8_9MICO</name>
<dbReference type="InterPro" id="IPR001296">
    <property type="entry name" value="Glyco_trans_1"/>
</dbReference>
<dbReference type="OrthoDB" id="3830319at2"/>
<reference evidence="6 7" key="1">
    <citation type="submission" date="2013-08" db="EMBL/GenBank/DDBJ databases">
        <title>Intrasporangium oryzae NRRL B-24470.</title>
        <authorList>
            <person name="Liu H."/>
            <person name="Wang G."/>
        </authorList>
    </citation>
    <scope>NUCLEOTIDE SEQUENCE [LARGE SCALE GENOMIC DNA]</scope>
    <source>
        <strain evidence="6 7">NRRL B-24470</strain>
    </source>
</reference>
<dbReference type="EMBL" id="AWSA01000007">
    <property type="protein sequence ID" value="EWT02856.1"/>
    <property type="molecule type" value="Genomic_DNA"/>
</dbReference>
<dbReference type="STRING" id="1386089.N865_03035"/>
<keyword evidence="7" id="KW-1185">Reference proteome</keyword>
<feature type="domain" description="Glycosyl transferase family 1" evidence="4">
    <location>
        <begin position="162"/>
        <end position="316"/>
    </location>
</feature>
<accession>W9G9H8</accession>
<proteinExistence type="predicted"/>
<dbReference type="InterPro" id="IPR028098">
    <property type="entry name" value="Glyco_trans_4-like_N"/>
</dbReference>
<gene>
    <name evidence="6" type="ORF">N865_03035</name>
</gene>
<feature type="domain" description="Glycosyltransferase subfamily 4-like N-terminal" evidence="5">
    <location>
        <begin position="14"/>
        <end position="151"/>
    </location>
</feature>
<comment type="caution">
    <text evidence="6">The sequence shown here is derived from an EMBL/GenBank/DDBJ whole genome shotgun (WGS) entry which is preliminary data.</text>
</comment>
<evidence type="ECO:0000259" key="4">
    <source>
        <dbReference type="Pfam" id="PF00534"/>
    </source>
</evidence>
<evidence type="ECO:0000256" key="2">
    <source>
        <dbReference type="ARBA" id="ARBA00022676"/>
    </source>
</evidence>
<dbReference type="InterPro" id="IPR050194">
    <property type="entry name" value="Glycosyltransferase_grp1"/>
</dbReference>
<evidence type="ECO:0000256" key="1">
    <source>
        <dbReference type="ARBA" id="ARBA00021292"/>
    </source>
</evidence>
<dbReference type="Pfam" id="PF13439">
    <property type="entry name" value="Glyco_transf_4"/>
    <property type="match status" value="1"/>
</dbReference>
<sequence>MRIVHAVCTDAFAGVERLTARLAAAQQDAGHEVVVVGGHPASMRRELGEGGARHVAADSVAAVARALDRLVGADVINVHMTAAEVAAAFAVRVRSVPVVSTRHFAGTRGSSSRPARWLTAATARHIRAQIAVSSYVAGHVEGSSTVVHTGVPRQAEGRGAGAREPRVLVAQRLEAEKATDVAIRAFAASGLARHGWRLQVAGSGALRPSLERLAADCEVGEAVDFLGHRSDVDALMEQAAVVVAPCDREALGLTVVEAMAHGLPVVASAAGGHLETVGATPGAALFPAGDHVAAGSILRDLALDEGRREAYGRALREVQRALFTIDTQVVGTDAVYRSVM</sequence>
<dbReference type="PANTHER" id="PTHR45947">
    <property type="entry name" value="SULFOQUINOVOSYL TRANSFERASE SQD2"/>
    <property type="match status" value="1"/>
</dbReference>
<dbReference type="Gene3D" id="3.40.50.2000">
    <property type="entry name" value="Glycogen Phosphorylase B"/>
    <property type="match status" value="2"/>
</dbReference>
<dbReference type="eggNOG" id="COG0438">
    <property type="taxonomic scope" value="Bacteria"/>
</dbReference>
<evidence type="ECO:0000313" key="7">
    <source>
        <dbReference type="Proteomes" id="UP000019489"/>
    </source>
</evidence>
<evidence type="ECO:0000256" key="3">
    <source>
        <dbReference type="ARBA" id="ARBA00022679"/>
    </source>
</evidence>
<dbReference type="AlphaFoldDB" id="W9G9H8"/>
<dbReference type="CDD" id="cd03801">
    <property type="entry name" value="GT4_PimA-like"/>
    <property type="match status" value="1"/>
</dbReference>
<dbReference type="Proteomes" id="UP000019489">
    <property type="component" value="Unassembled WGS sequence"/>
</dbReference>
<dbReference type="Pfam" id="PF00534">
    <property type="entry name" value="Glycos_transf_1"/>
    <property type="match status" value="1"/>
</dbReference>
<evidence type="ECO:0000313" key="6">
    <source>
        <dbReference type="EMBL" id="EWT02856.1"/>
    </source>
</evidence>
<organism evidence="6 7">
    <name type="scientific">Intrasporangium oryzae NRRL B-24470</name>
    <dbReference type="NCBI Taxonomy" id="1386089"/>
    <lineage>
        <taxon>Bacteria</taxon>
        <taxon>Bacillati</taxon>
        <taxon>Actinomycetota</taxon>
        <taxon>Actinomycetes</taxon>
        <taxon>Micrococcales</taxon>
        <taxon>Intrasporangiaceae</taxon>
        <taxon>Intrasporangium</taxon>
    </lineage>
</organism>
<protein>
    <recommendedName>
        <fullName evidence="1">D-inositol 3-phosphate glycosyltransferase</fullName>
    </recommendedName>
</protein>
<dbReference type="RefSeq" id="WP_034801987.1">
    <property type="nucleotide sequence ID" value="NZ_AWSA01000007.1"/>
</dbReference>
<dbReference type="GO" id="GO:0016758">
    <property type="term" value="F:hexosyltransferase activity"/>
    <property type="evidence" value="ECO:0007669"/>
    <property type="project" value="TreeGrafter"/>
</dbReference>
<keyword evidence="3" id="KW-0808">Transferase</keyword>